<keyword evidence="4 5" id="KW-0670">Pyruvate</keyword>
<dbReference type="Pfam" id="PF00676">
    <property type="entry name" value="E1_dh"/>
    <property type="match status" value="1"/>
</dbReference>
<dbReference type="PANTHER" id="PTHR11516:SF60">
    <property type="entry name" value="PYRUVATE DEHYDROGENASE E1 COMPONENT SUBUNIT ALPHA"/>
    <property type="match status" value="1"/>
</dbReference>
<dbReference type="InterPro" id="IPR029061">
    <property type="entry name" value="THDP-binding"/>
</dbReference>
<dbReference type="STRING" id="1165861.A0A0L0VP12"/>
<evidence type="ECO:0000256" key="2">
    <source>
        <dbReference type="ARBA" id="ARBA00023002"/>
    </source>
</evidence>
<dbReference type="AlphaFoldDB" id="A0A0L0VP12"/>
<comment type="cofactor">
    <cofactor evidence="1 5">
        <name>thiamine diphosphate</name>
        <dbReference type="ChEBI" id="CHEBI:58937"/>
    </cofactor>
</comment>
<sequence length="445" mass="49657">MATNAFTRRLLTTRTANINFRRAALSSLAHPLRSTPSDLRTLKTQPIKLDNFRTIQTAADSDAVSPDRIPSNDGEKFNITLDADYYQTYKCDAPSLELSMTKAELVQMYTWMVTMRRMEMAADSLYKQKMIRGFCHLAIGQEAVSVGMESAIEKDDKVITAYRCHPFAVLRGGTIKGVIAELLGRQDGMSSGKGGSMHIFTPTFFGGNGIVGAQVPVGAGLAFAQKYLNQDDKHASFIMYGDGASNQGQVFEAFNMAKLWNLPAVFVCENNRYGMGTSAERSSSNTKYFTRGDQIPGLQANGMDVLSVHNACKYAKEWTTSGKGPLLLEFVTYRYGGHSMSDPGTTYRSREEIQHMRSTNDPITGLRNRLLEWNVIEESELKKIDKQAKTEVDIAVEEAKKSPEPDPANDMWTDIYYKGTAPKSMRGREKEEVHHYKPEECQGLH</sequence>
<dbReference type="PANTHER" id="PTHR11516">
    <property type="entry name" value="PYRUVATE DEHYDROGENASE E1 COMPONENT, ALPHA SUBUNIT BACTERIAL AND ORGANELLAR"/>
    <property type="match status" value="1"/>
</dbReference>
<keyword evidence="3 5" id="KW-0786">Thiamine pyrophosphate</keyword>
<reference evidence="9" key="1">
    <citation type="submission" date="2014-03" db="EMBL/GenBank/DDBJ databases">
        <title>The Genome Sequence of Puccinia striiformis f. sp. tritici PST-78.</title>
        <authorList>
            <consortium name="The Broad Institute Genome Sequencing Platform"/>
            <person name="Cuomo C."/>
            <person name="Hulbert S."/>
            <person name="Chen X."/>
            <person name="Walker B."/>
            <person name="Young S.K."/>
            <person name="Zeng Q."/>
            <person name="Gargeya S."/>
            <person name="Fitzgerald M."/>
            <person name="Haas B."/>
            <person name="Abouelleil A."/>
            <person name="Alvarado L."/>
            <person name="Arachchi H.M."/>
            <person name="Berlin A.M."/>
            <person name="Chapman S.B."/>
            <person name="Goldberg J."/>
            <person name="Griggs A."/>
            <person name="Gujja S."/>
            <person name="Hansen M."/>
            <person name="Howarth C."/>
            <person name="Imamovic A."/>
            <person name="Larimer J."/>
            <person name="McCowan C."/>
            <person name="Montmayeur A."/>
            <person name="Murphy C."/>
            <person name="Neiman D."/>
            <person name="Pearson M."/>
            <person name="Priest M."/>
            <person name="Roberts A."/>
            <person name="Saif S."/>
            <person name="Shea T."/>
            <person name="Sisk P."/>
            <person name="Sykes S."/>
            <person name="Wortman J."/>
            <person name="Nusbaum C."/>
            <person name="Birren B."/>
        </authorList>
    </citation>
    <scope>NUCLEOTIDE SEQUENCE [LARGE SCALE GENOMIC DNA]</scope>
    <source>
        <strain evidence="9">race PST-78</strain>
    </source>
</reference>
<evidence type="ECO:0000256" key="1">
    <source>
        <dbReference type="ARBA" id="ARBA00001964"/>
    </source>
</evidence>
<protein>
    <recommendedName>
        <fullName evidence="5">Pyruvate dehydrogenase E1 component subunit alpha</fullName>
        <ecNumber evidence="5">1.2.4.1</ecNumber>
    </recommendedName>
</protein>
<feature type="region of interest" description="Disordered" evidence="6">
    <location>
        <begin position="423"/>
        <end position="445"/>
    </location>
</feature>
<dbReference type="GO" id="GO:0004739">
    <property type="term" value="F:pyruvate dehydrogenase (acetyl-transferring) activity"/>
    <property type="evidence" value="ECO:0007669"/>
    <property type="project" value="UniProtKB-UniRule"/>
</dbReference>
<evidence type="ECO:0000259" key="7">
    <source>
        <dbReference type="Pfam" id="PF00676"/>
    </source>
</evidence>
<comment type="caution">
    <text evidence="8">The sequence shown here is derived from an EMBL/GenBank/DDBJ whole genome shotgun (WGS) entry which is preliminary data.</text>
</comment>
<organism evidence="8 9">
    <name type="scientific">Puccinia striiformis f. sp. tritici PST-78</name>
    <dbReference type="NCBI Taxonomy" id="1165861"/>
    <lineage>
        <taxon>Eukaryota</taxon>
        <taxon>Fungi</taxon>
        <taxon>Dikarya</taxon>
        <taxon>Basidiomycota</taxon>
        <taxon>Pucciniomycotina</taxon>
        <taxon>Pucciniomycetes</taxon>
        <taxon>Pucciniales</taxon>
        <taxon>Pucciniaceae</taxon>
        <taxon>Puccinia</taxon>
    </lineage>
</organism>
<proteinExistence type="predicted"/>
<gene>
    <name evidence="8" type="ORF">PSTG_05879</name>
</gene>
<evidence type="ECO:0000256" key="5">
    <source>
        <dbReference type="RuleBase" id="RU361139"/>
    </source>
</evidence>
<dbReference type="InterPro" id="IPR001017">
    <property type="entry name" value="DH_E1"/>
</dbReference>
<feature type="domain" description="Dehydrogenase E1 component" evidence="7">
    <location>
        <begin position="112"/>
        <end position="407"/>
    </location>
</feature>
<dbReference type="GO" id="GO:0006086">
    <property type="term" value="P:pyruvate decarboxylation to acetyl-CoA"/>
    <property type="evidence" value="ECO:0007669"/>
    <property type="project" value="InterPro"/>
</dbReference>
<dbReference type="FunFam" id="3.40.50.970:FF:000013">
    <property type="entry name" value="Pyruvate dehydrogenase E1 component subunit alpha"/>
    <property type="match status" value="1"/>
</dbReference>
<evidence type="ECO:0000256" key="4">
    <source>
        <dbReference type="ARBA" id="ARBA00023317"/>
    </source>
</evidence>
<comment type="catalytic activity">
    <reaction evidence="5">
        <text>N(6)-[(R)-lipoyl]-L-lysyl-[protein] + pyruvate + H(+) = N(6)-[(R)-S(8)-acetyldihydrolipoyl]-L-lysyl-[protein] + CO2</text>
        <dbReference type="Rhea" id="RHEA:19189"/>
        <dbReference type="Rhea" id="RHEA-COMP:10474"/>
        <dbReference type="Rhea" id="RHEA-COMP:10478"/>
        <dbReference type="ChEBI" id="CHEBI:15361"/>
        <dbReference type="ChEBI" id="CHEBI:15378"/>
        <dbReference type="ChEBI" id="CHEBI:16526"/>
        <dbReference type="ChEBI" id="CHEBI:83099"/>
        <dbReference type="ChEBI" id="CHEBI:83111"/>
        <dbReference type="EC" id="1.2.4.1"/>
    </reaction>
</comment>
<dbReference type="Gene3D" id="3.40.50.970">
    <property type="match status" value="1"/>
</dbReference>
<dbReference type="InterPro" id="IPR050642">
    <property type="entry name" value="PDH_E1_Alpha_Subunit"/>
</dbReference>
<evidence type="ECO:0000256" key="3">
    <source>
        <dbReference type="ARBA" id="ARBA00023052"/>
    </source>
</evidence>
<dbReference type="OrthoDB" id="10256198at2759"/>
<dbReference type="NCBIfam" id="TIGR03182">
    <property type="entry name" value="PDH_E1_alph_y"/>
    <property type="match status" value="1"/>
</dbReference>
<keyword evidence="2 5" id="KW-0560">Oxidoreductase</keyword>
<evidence type="ECO:0000313" key="9">
    <source>
        <dbReference type="Proteomes" id="UP000054564"/>
    </source>
</evidence>
<evidence type="ECO:0000256" key="6">
    <source>
        <dbReference type="SAM" id="MobiDB-lite"/>
    </source>
</evidence>
<feature type="compositionally biased region" description="Basic and acidic residues" evidence="6">
    <location>
        <begin position="426"/>
        <end position="445"/>
    </location>
</feature>
<dbReference type="EC" id="1.2.4.1" evidence="5"/>
<accession>A0A0L0VP12</accession>
<dbReference type="InterPro" id="IPR017597">
    <property type="entry name" value="Pyrv_DH_E1_asu_subgrp-y"/>
</dbReference>
<dbReference type="CDD" id="cd02000">
    <property type="entry name" value="TPP_E1_PDC_ADC_BCADC"/>
    <property type="match status" value="1"/>
</dbReference>
<name>A0A0L0VP12_9BASI</name>
<comment type="function">
    <text evidence="5">The pyruvate dehydrogenase complex catalyzes the overall conversion of pyruvate to acetyl-CoA and CO(2).</text>
</comment>
<dbReference type="SUPFAM" id="SSF52518">
    <property type="entry name" value="Thiamin diphosphate-binding fold (THDP-binding)"/>
    <property type="match status" value="1"/>
</dbReference>
<dbReference type="EMBL" id="AJIL01000033">
    <property type="protein sequence ID" value="KNF00986.1"/>
    <property type="molecule type" value="Genomic_DNA"/>
</dbReference>
<keyword evidence="9" id="KW-1185">Reference proteome</keyword>
<dbReference type="Proteomes" id="UP000054564">
    <property type="component" value="Unassembled WGS sequence"/>
</dbReference>
<evidence type="ECO:0000313" key="8">
    <source>
        <dbReference type="EMBL" id="KNF00986.1"/>
    </source>
</evidence>